<name>A0A1M6WQH1_9BACT</name>
<dbReference type="Pfam" id="PF13715">
    <property type="entry name" value="CarbopepD_reg_2"/>
    <property type="match status" value="1"/>
</dbReference>
<evidence type="ECO:0000256" key="3">
    <source>
        <dbReference type="ARBA" id="ARBA00022452"/>
    </source>
</evidence>
<dbReference type="Gene3D" id="2.170.130.10">
    <property type="entry name" value="TonB-dependent receptor, plug domain"/>
    <property type="match status" value="1"/>
</dbReference>
<dbReference type="Proteomes" id="UP000184420">
    <property type="component" value="Unassembled WGS sequence"/>
</dbReference>
<keyword evidence="5" id="KW-0732">Signal</keyword>
<keyword evidence="9" id="KW-0675">Receptor</keyword>
<keyword evidence="4" id="KW-0812">Transmembrane</keyword>
<dbReference type="Gene3D" id="2.60.40.1120">
    <property type="entry name" value="Carboxypeptidase-like, regulatory domain"/>
    <property type="match status" value="1"/>
</dbReference>
<dbReference type="GO" id="GO:0015344">
    <property type="term" value="F:siderophore uptake transmembrane transporter activity"/>
    <property type="evidence" value="ECO:0007669"/>
    <property type="project" value="TreeGrafter"/>
</dbReference>
<dbReference type="PANTHER" id="PTHR30069:SF29">
    <property type="entry name" value="HEMOGLOBIN AND HEMOGLOBIN-HAPTOGLOBIN-BINDING PROTEIN 1-RELATED"/>
    <property type="match status" value="1"/>
</dbReference>
<sequence length="877" mass="99013">MSLTGRLLTVLFLLSLPLQVLGWDWQTKVTVVVQHQSLQTVCELLEKNYGIHFSYSRDLVNLSRKVTVTVHNQRLKTVLEDLFAPDNIKFTRVGDLLVLLPDNRTTRTINGYVKDAATGERLPGATIWSPTLKQGTVTNQYGFFSFTTTKDTSSVVVSFIGYQPQWQQFPQNDRTIEISLESTTHLKEVVVSGTEGNNLQNQTQMSKVNISSAAVNKTPRLLGDADLIRTLQAIPGVSGGMDGVSGLHVRGGSPDQNLILLDGSPIFNFSHFFGIFSLINPDVVKSTDLYKGAFPARFGGRLSSVVDITLKDGDMKNYHGDAAIGLISTKFDLEGPIIKDKTSFIVSARRSYPDLVYNSLIRLEDDEKNEADLSAYFYDINAKVNHIFSPKDRLYLSFYTGEDKMNLHLDSTSIPDTAKINMISSGFDVSWGNTIGALRWNHIYGPRLFSNISLNYSTYSFSTQIGYKYILPAANELIDQVGTYRSRMEIAGVRADFDYRPSPDHGVRFGTAVNIHDFKPSMSTFADKTGSVTPLDTMANGPQNTAAEMLLYIEDEWQLTPSFFVNVGIHASGFLVSGKLYHSLQPRLGLRYMLPKNWAFKAAYTQMNQYIHLLSNYGTSLPTDIWVPATDRVAPMSSRQVALGIAKTSNRQVYEFTLEGYYKNMHNMIELRDPMGFITPDLLRWEDQVSVGRGWSYGGEVMVAKKKGNTTGWIGYTLSWSTRRFADINGGKIFPYKYDHRHDVEVVFNQVLSKNWDFSASWRFTTGSPMTLPVASYEGIETGSPWDPVSGPGNSIDRYGNRYNYRTENSHRLDIGINWTKQRPKWSRTWNFSVINVYNHKNPFYYYVKRDDEAKQRYLSKVVILPILPSVTYSVKF</sequence>
<evidence type="ECO:0000313" key="9">
    <source>
        <dbReference type="EMBL" id="SHK95829.1"/>
    </source>
</evidence>
<dbReference type="SUPFAM" id="SSF56935">
    <property type="entry name" value="Porins"/>
    <property type="match status" value="1"/>
</dbReference>
<evidence type="ECO:0000256" key="6">
    <source>
        <dbReference type="ARBA" id="ARBA00023136"/>
    </source>
</evidence>
<dbReference type="GO" id="GO:0044718">
    <property type="term" value="P:siderophore transmembrane transport"/>
    <property type="evidence" value="ECO:0007669"/>
    <property type="project" value="TreeGrafter"/>
</dbReference>
<evidence type="ECO:0000256" key="7">
    <source>
        <dbReference type="ARBA" id="ARBA00023237"/>
    </source>
</evidence>
<dbReference type="EMBL" id="FRBL01000001">
    <property type="protein sequence ID" value="SHK95829.1"/>
    <property type="molecule type" value="Genomic_DNA"/>
</dbReference>
<dbReference type="PANTHER" id="PTHR30069">
    <property type="entry name" value="TONB-DEPENDENT OUTER MEMBRANE RECEPTOR"/>
    <property type="match status" value="1"/>
</dbReference>
<keyword evidence="2" id="KW-0813">Transport</keyword>
<proteinExistence type="predicted"/>
<gene>
    <name evidence="9" type="ORF">SAMN05444266_101721</name>
</gene>
<evidence type="ECO:0000256" key="2">
    <source>
        <dbReference type="ARBA" id="ARBA00022448"/>
    </source>
</evidence>
<dbReference type="RefSeq" id="WP_073078065.1">
    <property type="nucleotide sequence ID" value="NZ_FRBL01000001.1"/>
</dbReference>
<accession>A0A1M6WQH1</accession>
<dbReference type="SUPFAM" id="SSF49464">
    <property type="entry name" value="Carboxypeptidase regulatory domain-like"/>
    <property type="match status" value="1"/>
</dbReference>
<evidence type="ECO:0000313" key="10">
    <source>
        <dbReference type="Proteomes" id="UP000184420"/>
    </source>
</evidence>
<evidence type="ECO:0000256" key="1">
    <source>
        <dbReference type="ARBA" id="ARBA00004571"/>
    </source>
</evidence>
<dbReference type="STRING" id="1419482.SAMN05444266_101721"/>
<organism evidence="9 10">
    <name type="scientific">Chitinophaga jiangningensis</name>
    <dbReference type="NCBI Taxonomy" id="1419482"/>
    <lineage>
        <taxon>Bacteria</taxon>
        <taxon>Pseudomonadati</taxon>
        <taxon>Bacteroidota</taxon>
        <taxon>Chitinophagia</taxon>
        <taxon>Chitinophagales</taxon>
        <taxon>Chitinophagaceae</taxon>
        <taxon>Chitinophaga</taxon>
    </lineage>
</organism>
<dbReference type="Pfam" id="PF07715">
    <property type="entry name" value="Plug"/>
    <property type="match status" value="1"/>
</dbReference>
<dbReference type="InterPro" id="IPR036942">
    <property type="entry name" value="Beta-barrel_TonB_sf"/>
</dbReference>
<feature type="domain" description="TonB-dependent receptor plug" evidence="8">
    <location>
        <begin position="223"/>
        <end position="301"/>
    </location>
</feature>
<dbReference type="Gene3D" id="3.55.50.30">
    <property type="match status" value="1"/>
</dbReference>
<dbReference type="GO" id="GO:0009279">
    <property type="term" value="C:cell outer membrane"/>
    <property type="evidence" value="ECO:0007669"/>
    <property type="project" value="UniProtKB-SubCell"/>
</dbReference>
<keyword evidence="7" id="KW-0998">Cell outer membrane</keyword>
<dbReference type="InterPro" id="IPR037066">
    <property type="entry name" value="Plug_dom_sf"/>
</dbReference>
<keyword evidence="6" id="KW-0472">Membrane</keyword>
<dbReference type="InterPro" id="IPR012910">
    <property type="entry name" value="Plug_dom"/>
</dbReference>
<keyword evidence="10" id="KW-1185">Reference proteome</keyword>
<protein>
    <submittedName>
        <fullName evidence="9">Outer membrane receptor proteins, mostly Fe transport</fullName>
    </submittedName>
</protein>
<keyword evidence="3" id="KW-1134">Transmembrane beta strand</keyword>
<dbReference type="InterPro" id="IPR008969">
    <property type="entry name" value="CarboxyPept-like_regulatory"/>
</dbReference>
<comment type="subcellular location">
    <subcellularLocation>
        <location evidence="1">Cell outer membrane</location>
        <topology evidence="1">Multi-pass membrane protein</topology>
    </subcellularLocation>
</comment>
<dbReference type="InterPro" id="IPR039426">
    <property type="entry name" value="TonB-dep_rcpt-like"/>
</dbReference>
<reference evidence="9 10" key="1">
    <citation type="submission" date="2016-11" db="EMBL/GenBank/DDBJ databases">
        <authorList>
            <person name="Jaros S."/>
            <person name="Januszkiewicz K."/>
            <person name="Wedrychowicz H."/>
        </authorList>
    </citation>
    <scope>NUCLEOTIDE SEQUENCE [LARGE SCALE GENOMIC DNA]</scope>
    <source>
        <strain evidence="9 10">DSM 27406</strain>
    </source>
</reference>
<evidence type="ECO:0000259" key="8">
    <source>
        <dbReference type="Pfam" id="PF07715"/>
    </source>
</evidence>
<evidence type="ECO:0000256" key="4">
    <source>
        <dbReference type="ARBA" id="ARBA00022692"/>
    </source>
</evidence>
<dbReference type="OrthoDB" id="9803050at2"/>
<evidence type="ECO:0000256" key="5">
    <source>
        <dbReference type="ARBA" id="ARBA00022729"/>
    </source>
</evidence>
<dbReference type="AlphaFoldDB" id="A0A1M6WQH1"/>
<dbReference type="Gene3D" id="2.40.170.20">
    <property type="entry name" value="TonB-dependent receptor, beta-barrel domain"/>
    <property type="match status" value="1"/>
</dbReference>